<evidence type="ECO:0000256" key="6">
    <source>
        <dbReference type="ARBA" id="ARBA00023136"/>
    </source>
</evidence>
<keyword evidence="14" id="KW-1185">Reference proteome</keyword>
<accession>A0ABT1P472</accession>
<sequence>MGKPPGFCIGLFLLWSLAIQTYGQGSGNAREVNVGVYLSPPFVMQEGEKLSGMSVELWENISQKQNLTSQYRVYKDIKSLVDGVHRGEIDVAVTNLTITEARARKIDFTQPWFDAGLRVMVGKKRRTSISDILHGLKKTGMLASYLWILGVIVLATLAFTLFYRKFDREFPRRWRDGLAESFYSVMSIATSGNAQRKNLFGWVGKIWAGIWLVCGVAVVSFITASITSVMTSLALTTQINGLRDLPGKTVGVLAGSVAEEYIRENGISTHGFDSTEQAVAALHAGEVDAIVGDSPVLAYFAFNNPELGLRLVGKLFNPDKYAFAVPKGSPLARPLSIEIIAAHEQGLIMDLREDYFGTVK</sequence>
<name>A0ABT1P472_9GAMM</name>
<evidence type="ECO:0000256" key="3">
    <source>
        <dbReference type="ARBA" id="ARBA00022692"/>
    </source>
</evidence>
<dbReference type="RefSeq" id="WP_255874894.1">
    <property type="nucleotide sequence ID" value="NZ_JACASI010000030.1"/>
</dbReference>
<keyword evidence="9" id="KW-0407">Ion channel</keyword>
<dbReference type="InterPro" id="IPR001320">
    <property type="entry name" value="Iontro_rcpt_C"/>
</dbReference>
<dbReference type="SUPFAM" id="SSF81324">
    <property type="entry name" value="Voltage-gated potassium channels"/>
    <property type="match status" value="1"/>
</dbReference>
<dbReference type="SMART" id="SM00079">
    <property type="entry name" value="PBPe"/>
    <property type="match status" value="1"/>
</dbReference>
<keyword evidence="8" id="KW-0325">Glycoprotein</keyword>
<evidence type="ECO:0000313" key="14">
    <source>
        <dbReference type="Proteomes" id="UP001205566"/>
    </source>
</evidence>
<evidence type="ECO:0000256" key="10">
    <source>
        <dbReference type="SAM" id="Phobius"/>
    </source>
</evidence>
<dbReference type="Gene3D" id="3.40.190.10">
    <property type="entry name" value="Periplasmic binding protein-like II"/>
    <property type="match status" value="3"/>
</dbReference>
<proteinExistence type="predicted"/>
<organism evidence="13 14">
    <name type="scientific">Microbulbifer elongatus</name>
    <dbReference type="NCBI Taxonomy" id="86173"/>
    <lineage>
        <taxon>Bacteria</taxon>
        <taxon>Pseudomonadati</taxon>
        <taxon>Pseudomonadota</taxon>
        <taxon>Gammaproteobacteria</taxon>
        <taxon>Cellvibrionales</taxon>
        <taxon>Microbulbiferaceae</taxon>
        <taxon>Microbulbifer</taxon>
    </lineage>
</organism>
<evidence type="ECO:0000259" key="12">
    <source>
        <dbReference type="SMART" id="SM00079"/>
    </source>
</evidence>
<feature type="domain" description="Solute-binding protein family 3/N-terminal" evidence="11">
    <location>
        <begin position="31"/>
        <end position="359"/>
    </location>
</feature>
<feature type="transmembrane region" description="Helical" evidence="10">
    <location>
        <begin position="206"/>
        <end position="230"/>
    </location>
</feature>
<dbReference type="InterPro" id="IPR001638">
    <property type="entry name" value="Solute-binding_3/MltF_N"/>
</dbReference>
<feature type="transmembrane region" description="Helical" evidence="10">
    <location>
        <begin position="145"/>
        <end position="163"/>
    </location>
</feature>
<protein>
    <submittedName>
        <fullName evidence="13">Transporter substrate-binding domain-containing protein</fullName>
    </submittedName>
</protein>
<keyword evidence="3 10" id="KW-0812">Transmembrane</keyword>
<dbReference type="Pfam" id="PF00497">
    <property type="entry name" value="SBP_bac_3"/>
    <property type="match status" value="1"/>
</dbReference>
<feature type="domain" description="Ionotropic glutamate receptor C-terminal" evidence="12">
    <location>
        <begin position="31"/>
        <end position="358"/>
    </location>
</feature>
<dbReference type="EMBL" id="JACASI010000030">
    <property type="protein sequence ID" value="MCQ3829861.1"/>
    <property type="molecule type" value="Genomic_DNA"/>
</dbReference>
<comment type="subcellular location">
    <subcellularLocation>
        <location evidence="1">Membrane</location>
        <topology evidence="1">Multi-pass membrane protein</topology>
    </subcellularLocation>
</comment>
<evidence type="ECO:0000256" key="8">
    <source>
        <dbReference type="ARBA" id="ARBA00023180"/>
    </source>
</evidence>
<evidence type="ECO:0000313" key="13">
    <source>
        <dbReference type="EMBL" id="MCQ3829861.1"/>
    </source>
</evidence>
<gene>
    <name evidence="13" type="ORF">HXX02_10435</name>
</gene>
<dbReference type="InterPro" id="IPR015683">
    <property type="entry name" value="Ionotropic_Glu_rcpt"/>
</dbReference>
<evidence type="ECO:0000256" key="4">
    <source>
        <dbReference type="ARBA" id="ARBA00022989"/>
    </source>
</evidence>
<reference evidence="13" key="1">
    <citation type="thesis" date="2020" institute="Technische Universitat Dresden" country="Dresden, Germany">
        <title>The Agarolytic System of Microbulbifer elongatus PORT2, Isolated from Batu Karas, Pangandaran West Java Indonesia.</title>
        <authorList>
            <person name="Anggraeni S.R."/>
        </authorList>
    </citation>
    <scope>NUCLEOTIDE SEQUENCE</scope>
    <source>
        <strain evidence="13">PORT2</strain>
    </source>
</reference>
<dbReference type="Proteomes" id="UP001205566">
    <property type="component" value="Unassembled WGS sequence"/>
</dbReference>
<evidence type="ECO:0000256" key="5">
    <source>
        <dbReference type="ARBA" id="ARBA00023065"/>
    </source>
</evidence>
<keyword evidence="7" id="KW-0675">Receptor</keyword>
<dbReference type="SMART" id="SM00062">
    <property type="entry name" value="PBPb"/>
    <property type="match status" value="1"/>
</dbReference>
<evidence type="ECO:0000256" key="9">
    <source>
        <dbReference type="ARBA" id="ARBA00023303"/>
    </source>
</evidence>
<evidence type="ECO:0000256" key="2">
    <source>
        <dbReference type="ARBA" id="ARBA00022448"/>
    </source>
</evidence>
<keyword evidence="5" id="KW-0406">Ion transport</keyword>
<evidence type="ECO:0000256" key="1">
    <source>
        <dbReference type="ARBA" id="ARBA00004141"/>
    </source>
</evidence>
<evidence type="ECO:0000259" key="11">
    <source>
        <dbReference type="SMART" id="SM00062"/>
    </source>
</evidence>
<keyword evidence="6 10" id="KW-0472">Membrane</keyword>
<dbReference type="SUPFAM" id="SSF53850">
    <property type="entry name" value="Periplasmic binding protein-like II"/>
    <property type="match status" value="1"/>
</dbReference>
<evidence type="ECO:0000256" key="7">
    <source>
        <dbReference type="ARBA" id="ARBA00023170"/>
    </source>
</evidence>
<keyword evidence="4 10" id="KW-1133">Transmembrane helix</keyword>
<comment type="caution">
    <text evidence="13">The sequence shown here is derived from an EMBL/GenBank/DDBJ whole genome shotgun (WGS) entry which is preliminary data.</text>
</comment>
<dbReference type="PANTHER" id="PTHR18966">
    <property type="entry name" value="IONOTROPIC GLUTAMATE RECEPTOR"/>
    <property type="match status" value="1"/>
</dbReference>
<keyword evidence="2" id="KW-0813">Transport</keyword>